<protein>
    <recommendedName>
        <fullName evidence="2">N-acetylglucosamine-6-phosphate deacetylase</fullName>
    </recommendedName>
</protein>
<dbReference type="EMBL" id="JACLAN010000002">
    <property type="protein sequence ID" value="MBC8673858.1"/>
    <property type="molecule type" value="Genomic_DNA"/>
</dbReference>
<dbReference type="AlphaFoldDB" id="A0A926FL45"/>
<comment type="caution">
    <text evidence="1">The sequence shown here is derived from an EMBL/GenBank/DDBJ whole genome shotgun (WGS) entry which is preliminary data.</text>
</comment>
<proteinExistence type="predicted"/>
<gene>
    <name evidence="1" type="ORF">H2136_05375</name>
</gene>
<organism evidence="1">
    <name type="scientific">Aeromonas hydrophila</name>
    <dbReference type="NCBI Taxonomy" id="644"/>
    <lineage>
        <taxon>Bacteria</taxon>
        <taxon>Pseudomonadati</taxon>
        <taxon>Pseudomonadota</taxon>
        <taxon>Gammaproteobacteria</taxon>
        <taxon>Aeromonadales</taxon>
        <taxon>Aeromonadaceae</taxon>
        <taxon>Aeromonas</taxon>
    </lineage>
</organism>
<dbReference type="GO" id="GO:0016810">
    <property type="term" value="F:hydrolase activity, acting on carbon-nitrogen (but not peptide) bonds"/>
    <property type="evidence" value="ECO:0007669"/>
    <property type="project" value="InterPro"/>
</dbReference>
<dbReference type="Gene3D" id="2.30.40.10">
    <property type="entry name" value="Urease, subunit C, domain 1"/>
    <property type="match status" value="1"/>
</dbReference>
<evidence type="ECO:0000313" key="1">
    <source>
        <dbReference type="EMBL" id="MBC8673858.1"/>
    </source>
</evidence>
<name>A0A926FL45_AERHY</name>
<dbReference type="InterPro" id="IPR011059">
    <property type="entry name" value="Metal-dep_hydrolase_composite"/>
</dbReference>
<dbReference type="Gene3D" id="3.20.20.140">
    <property type="entry name" value="Metal-dependent hydrolases"/>
    <property type="match status" value="1"/>
</dbReference>
<sequence length="56" mass="5980">MSPSRLAELPAGIERIDLKGANLSAGFIDVQLNGCGGVMFNSTSPPRPWRPCRPPT</sequence>
<reference evidence="1" key="1">
    <citation type="submission" date="2020-07" db="EMBL/GenBank/DDBJ databases">
        <title>Carbapenem Resistant Aeromonas hydrophila Carrying blacphA7 Isolated from Two Solid Organ Transplant Patients.</title>
        <authorList>
            <person name="Hilt E."/>
            <person name="Fitzwater S.P."/>
            <person name="Ward K."/>
            <person name="De St Maurice A."/>
            <person name="Chandrasekaran S."/>
            <person name="Garner O.B."/>
            <person name="Yang S."/>
        </authorList>
    </citation>
    <scope>NUCLEOTIDE SEQUENCE</scope>
    <source>
        <strain evidence="1">B-1</strain>
    </source>
</reference>
<accession>A0A926FL45</accession>
<evidence type="ECO:0008006" key="2">
    <source>
        <dbReference type="Google" id="ProtNLM"/>
    </source>
</evidence>